<gene>
    <name evidence="1" type="ORF">TNCV_4133441</name>
</gene>
<sequence>MARLLGNWSRLEVRSMIRFLWAKNVSASTMGRQNVSKLCHSFQSGRQDVESRNTTDIAVKSFAETWLNRQRPDFYQDGLNKLVLRSDKCLIRLGDFVEM</sequence>
<comment type="caution">
    <text evidence="1">The sequence shown here is derived from an EMBL/GenBank/DDBJ whole genome shotgun (WGS) entry which is preliminary data.</text>
</comment>
<name>A0A8X6V7H9_TRICX</name>
<keyword evidence="2" id="KW-1185">Reference proteome</keyword>
<organism evidence="1 2">
    <name type="scientific">Trichonephila clavipes</name>
    <name type="common">Golden silk orbweaver</name>
    <name type="synonym">Nephila clavipes</name>
    <dbReference type="NCBI Taxonomy" id="2585209"/>
    <lineage>
        <taxon>Eukaryota</taxon>
        <taxon>Metazoa</taxon>
        <taxon>Ecdysozoa</taxon>
        <taxon>Arthropoda</taxon>
        <taxon>Chelicerata</taxon>
        <taxon>Arachnida</taxon>
        <taxon>Araneae</taxon>
        <taxon>Araneomorphae</taxon>
        <taxon>Entelegynae</taxon>
        <taxon>Araneoidea</taxon>
        <taxon>Nephilidae</taxon>
        <taxon>Trichonephila</taxon>
    </lineage>
</organism>
<evidence type="ECO:0000313" key="1">
    <source>
        <dbReference type="EMBL" id="GFY07747.1"/>
    </source>
</evidence>
<dbReference type="AlphaFoldDB" id="A0A8X6V7H9"/>
<evidence type="ECO:0000313" key="2">
    <source>
        <dbReference type="Proteomes" id="UP000887159"/>
    </source>
</evidence>
<protein>
    <submittedName>
        <fullName evidence="1">Uncharacterized protein</fullName>
    </submittedName>
</protein>
<dbReference type="EMBL" id="BMAU01021277">
    <property type="protein sequence ID" value="GFY07747.1"/>
    <property type="molecule type" value="Genomic_DNA"/>
</dbReference>
<reference evidence="1" key="1">
    <citation type="submission" date="2020-08" db="EMBL/GenBank/DDBJ databases">
        <title>Multicomponent nature underlies the extraordinary mechanical properties of spider dragline silk.</title>
        <authorList>
            <person name="Kono N."/>
            <person name="Nakamura H."/>
            <person name="Mori M."/>
            <person name="Yoshida Y."/>
            <person name="Ohtoshi R."/>
            <person name="Malay A.D."/>
            <person name="Moran D.A.P."/>
            <person name="Tomita M."/>
            <person name="Numata K."/>
            <person name="Arakawa K."/>
        </authorList>
    </citation>
    <scope>NUCLEOTIDE SEQUENCE</scope>
</reference>
<dbReference type="Proteomes" id="UP000887159">
    <property type="component" value="Unassembled WGS sequence"/>
</dbReference>
<accession>A0A8X6V7H9</accession>
<proteinExistence type="predicted"/>